<organism evidence="2 3">
    <name type="scientific">Candidatus Merdivivens pullistercoris</name>
    <dbReference type="NCBI Taxonomy" id="2840873"/>
    <lineage>
        <taxon>Bacteria</taxon>
        <taxon>Pseudomonadati</taxon>
        <taxon>Bacteroidota</taxon>
        <taxon>Bacteroidia</taxon>
        <taxon>Bacteroidales</taxon>
        <taxon>Muribaculaceae</taxon>
        <taxon>Muribaculaceae incertae sedis</taxon>
        <taxon>Candidatus Merdivivens</taxon>
    </lineage>
</organism>
<accession>A0A9D9N9W2</accession>
<evidence type="ECO:0000313" key="3">
    <source>
        <dbReference type="Proteomes" id="UP000823597"/>
    </source>
</evidence>
<comment type="caution">
    <text evidence="2">The sequence shown here is derived from an EMBL/GenBank/DDBJ whole genome shotgun (WGS) entry which is preliminary data.</text>
</comment>
<dbReference type="EMBL" id="JADIME010000081">
    <property type="protein sequence ID" value="MBO8465873.1"/>
    <property type="molecule type" value="Genomic_DNA"/>
</dbReference>
<evidence type="ECO:0000256" key="1">
    <source>
        <dbReference type="SAM" id="SignalP"/>
    </source>
</evidence>
<proteinExistence type="predicted"/>
<name>A0A9D9N9W2_9BACT</name>
<reference evidence="2" key="2">
    <citation type="journal article" date="2021" name="PeerJ">
        <title>Extensive microbial diversity within the chicken gut microbiome revealed by metagenomics and culture.</title>
        <authorList>
            <person name="Gilroy R."/>
            <person name="Ravi A."/>
            <person name="Getino M."/>
            <person name="Pursley I."/>
            <person name="Horton D.L."/>
            <person name="Alikhan N.F."/>
            <person name="Baker D."/>
            <person name="Gharbi K."/>
            <person name="Hall N."/>
            <person name="Watson M."/>
            <person name="Adriaenssens E.M."/>
            <person name="Foster-Nyarko E."/>
            <person name="Jarju S."/>
            <person name="Secka A."/>
            <person name="Antonio M."/>
            <person name="Oren A."/>
            <person name="Chaudhuri R.R."/>
            <person name="La Ragione R."/>
            <person name="Hildebrand F."/>
            <person name="Pallen M.J."/>
        </authorList>
    </citation>
    <scope>NUCLEOTIDE SEQUENCE</scope>
    <source>
        <strain evidence="2">10037</strain>
    </source>
</reference>
<evidence type="ECO:0008006" key="4">
    <source>
        <dbReference type="Google" id="ProtNLM"/>
    </source>
</evidence>
<evidence type="ECO:0000313" key="2">
    <source>
        <dbReference type="EMBL" id="MBO8465873.1"/>
    </source>
</evidence>
<reference evidence="2" key="1">
    <citation type="submission" date="2020-10" db="EMBL/GenBank/DDBJ databases">
        <authorList>
            <person name="Gilroy R."/>
        </authorList>
    </citation>
    <scope>NUCLEOTIDE SEQUENCE</scope>
    <source>
        <strain evidence="2">10037</strain>
    </source>
</reference>
<feature type="signal peptide" evidence="1">
    <location>
        <begin position="1"/>
        <end position="20"/>
    </location>
</feature>
<dbReference type="Proteomes" id="UP000823597">
    <property type="component" value="Unassembled WGS sequence"/>
</dbReference>
<sequence>MKTLVLSALALFQCAFLAKAGVPALDDKCDEDSLIMYKVEERDYNNPLYFMQPEPLFPGIKCKHVDSYSASVDSLGNIVLGEKRAYYEHRYDSLGRLVEIPGAFISYDYDGNVLKIRYVNKDGYGDGSFWKNVEITYDGKYPVVRKTAYKDADSYEEDEWDYVESWTYDESNRIIRYVYGRGDGTIYKVADILYVHGYCDRMFRGISIKSNFNGELKSLSYHELATYDDAGRIIRTDTYDDYDRKNRIAEYEYRDSVSSFLNKETIYLMDGNRPVEKTVRSYDSHGEWVATAYYMISPDGEERQSGYEKYPIEYDDKGNITLLGFISPRWCGCDVIEYTFY</sequence>
<dbReference type="Gene3D" id="2.180.10.10">
    <property type="entry name" value="RHS repeat-associated core"/>
    <property type="match status" value="1"/>
</dbReference>
<keyword evidence="1" id="KW-0732">Signal</keyword>
<protein>
    <recommendedName>
        <fullName evidence="4">YD repeat (Two copies)</fullName>
    </recommendedName>
</protein>
<feature type="chain" id="PRO_5039657875" description="YD repeat (Two copies)" evidence="1">
    <location>
        <begin position="21"/>
        <end position="341"/>
    </location>
</feature>
<gene>
    <name evidence="2" type="ORF">IAB93_07755</name>
</gene>
<dbReference type="AlphaFoldDB" id="A0A9D9N9W2"/>